<protein>
    <submittedName>
        <fullName evidence="1">Uncharacterized protein</fullName>
    </submittedName>
</protein>
<organism evidence="1">
    <name type="scientific">Siphoviridae sp. ctXOZ1</name>
    <dbReference type="NCBI Taxonomy" id="2823585"/>
    <lineage>
        <taxon>Viruses</taxon>
        <taxon>Duplodnaviria</taxon>
        <taxon>Heunggongvirae</taxon>
        <taxon>Uroviricota</taxon>
        <taxon>Caudoviricetes</taxon>
    </lineage>
</organism>
<reference evidence="1" key="1">
    <citation type="journal article" date="2021" name="Proc. Natl. Acad. Sci. U.S.A.">
        <title>A Catalog of Tens of Thousands of Viruses from Human Metagenomes Reveals Hidden Associations with Chronic Diseases.</title>
        <authorList>
            <person name="Tisza M.J."/>
            <person name="Buck C.B."/>
        </authorList>
    </citation>
    <scope>NUCLEOTIDE SEQUENCE</scope>
    <source>
        <strain evidence="1">CtXOZ1</strain>
    </source>
</reference>
<name>A0A8S5LB73_9CAUD</name>
<proteinExistence type="predicted"/>
<evidence type="ECO:0000313" key="1">
    <source>
        <dbReference type="EMBL" id="DAD67218.1"/>
    </source>
</evidence>
<sequence length="114" mass="13215">MNHPLTAARDLVGGWQVTYEHETYALEEFEAEVDAQLTGDGEYSQWNVDLKEALRGQTKGLVKYLYWLSREFQDAPASQFVEAQFTRFMDDPVFADLVLQIEESHRVWGPRDSK</sequence>
<accession>A0A8S5LB73</accession>
<dbReference type="EMBL" id="BK014672">
    <property type="protein sequence ID" value="DAD67218.1"/>
    <property type="molecule type" value="Genomic_DNA"/>
</dbReference>